<accession>A0A2M4DF03</accession>
<organism evidence="1">
    <name type="scientific">Anopheles darlingi</name>
    <name type="common">Mosquito</name>
    <dbReference type="NCBI Taxonomy" id="43151"/>
    <lineage>
        <taxon>Eukaryota</taxon>
        <taxon>Metazoa</taxon>
        <taxon>Ecdysozoa</taxon>
        <taxon>Arthropoda</taxon>
        <taxon>Hexapoda</taxon>
        <taxon>Insecta</taxon>
        <taxon>Pterygota</taxon>
        <taxon>Neoptera</taxon>
        <taxon>Endopterygota</taxon>
        <taxon>Diptera</taxon>
        <taxon>Nematocera</taxon>
        <taxon>Culicoidea</taxon>
        <taxon>Culicidae</taxon>
        <taxon>Anophelinae</taxon>
        <taxon>Anopheles</taxon>
    </lineage>
</organism>
<dbReference type="EMBL" id="GGFL01011917">
    <property type="protein sequence ID" value="MBW76095.1"/>
    <property type="molecule type" value="Transcribed_RNA"/>
</dbReference>
<proteinExistence type="predicted"/>
<sequence length="69" mass="8079">MRSCYTVLLATRERVFKKGSSFFFFLLLLLGIRYCFAVRFPVNVCFALILYELGPYKMDDNAQRSGCDY</sequence>
<evidence type="ECO:0000313" key="1">
    <source>
        <dbReference type="EMBL" id="MBW76095.1"/>
    </source>
</evidence>
<protein>
    <submittedName>
        <fullName evidence="1">Putative secreted protein</fullName>
    </submittedName>
</protein>
<dbReference type="AlphaFoldDB" id="A0A2M4DF03"/>
<name>A0A2M4DF03_ANODA</name>
<reference evidence="1" key="1">
    <citation type="submission" date="2018-01" db="EMBL/GenBank/DDBJ databases">
        <title>An insight into the sialome of Amazonian anophelines.</title>
        <authorList>
            <person name="Ribeiro J.M."/>
            <person name="Scarpassa V."/>
            <person name="Calvo E."/>
        </authorList>
    </citation>
    <scope>NUCLEOTIDE SEQUENCE</scope>
</reference>